<dbReference type="STRING" id="721133.SAMN05216176_102626"/>
<protein>
    <submittedName>
        <fullName evidence="1">Uncharacterized protein</fullName>
    </submittedName>
</protein>
<proteinExistence type="predicted"/>
<dbReference type="AlphaFoldDB" id="K2P0L0"/>
<evidence type="ECO:0000313" key="2">
    <source>
        <dbReference type="Proteomes" id="UP000007374"/>
    </source>
</evidence>
<organism evidence="1 2">
    <name type="scientific">Nitratireductor indicus C115</name>
    <dbReference type="NCBI Taxonomy" id="1231190"/>
    <lineage>
        <taxon>Bacteria</taxon>
        <taxon>Pseudomonadati</taxon>
        <taxon>Pseudomonadota</taxon>
        <taxon>Alphaproteobacteria</taxon>
        <taxon>Hyphomicrobiales</taxon>
        <taxon>Phyllobacteriaceae</taxon>
        <taxon>Nitratireductor</taxon>
    </lineage>
</organism>
<reference evidence="1 2" key="1">
    <citation type="journal article" date="2012" name="J. Bacteriol.">
        <title>Genome Sequence of Nitratireductor indicus Type Strain C115.</title>
        <authorList>
            <person name="Lai Q."/>
            <person name="Li G."/>
            <person name="Yu Z."/>
            <person name="Shao Z."/>
        </authorList>
    </citation>
    <scope>NUCLEOTIDE SEQUENCE [LARGE SCALE GENOMIC DNA]</scope>
    <source>
        <strain evidence="1 2">C115</strain>
    </source>
</reference>
<gene>
    <name evidence="1" type="ORF">NA8A_18332</name>
</gene>
<dbReference type="OrthoDB" id="8481472at2"/>
<dbReference type="EMBL" id="AMSI01000014">
    <property type="protein sequence ID" value="EKF40876.1"/>
    <property type="molecule type" value="Genomic_DNA"/>
</dbReference>
<name>K2P0L0_9HYPH</name>
<accession>K2P0L0</accession>
<comment type="caution">
    <text evidence="1">The sequence shown here is derived from an EMBL/GenBank/DDBJ whole genome shotgun (WGS) entry which is preliminary data.</text>
</comment>
<sequence length="85" mass="9011">MSDFATLNSPTAIVCHRQVHGEMGGATVWCVVLADGFIIDCGSDGYAQGRAALLAEAVNQFGPEKFKQDGLREAHLSALKDKCDG</sequence>
<dbReference type="RefSeq" id="WP_009451869.1">
    <property type="nucleotide sequence ID" value="NZ_AMSI01000014.1"/>
</dbReference>
<keyword evidence="2" id="KW-1185">Reference proteome</keyword>
<dbReference type="Proteomes" id="UP000007374">
    <property type="component" value="Unassembled WGS sequence"/>
</dbReference>
<evidence type="ECO:0000313" key="1">
    <source>
        <dbReference type="EMBL" id="EKF40876.1"/>
    </source>
</evidence>